<evidence type="ECO:0000259" key="5">
    <source>
        <dbReference type="Pfam" id="PF01420"/>
    </source>
</evidence>
<proteinExistence type="inferred from homology"/>
<dbReference type="InterPro" id="IPR052021">
    <property type="entry name" value="Type-I_RS_S_subunit"/>
</dbReference>
<evidence type="ECO:0000313" key="6">
    <source>
        <dbReference type="EMBL" id="MFD1693990.1"/>
    </source>
</evidence>
<name>A0ABW4JPI8_9HYPH</name>
<keyword evidence="2" id="KW-0680">Restriction system</keyword>
<keyword evidence="6" id="KW-0255">Endonuclease</keyword>
<keyword evidence="6" id="KW-0540">Nuclease</keyword>
<dbReference type="RefSeq" id="WP_149892109.1">
    <property type="nucleotide sequence ID" value="NZ_JBHUFA010000001.1"/>
</dbReference>
<feature type="domain" description="Type I restriction modification DNA specificity" evidence="5">
    <location>
        <begin position="60"/>
        <end position="175"/>
    </location>
</feature>
<evidence type="ECO:0000256" key="2">
    <source>
        <dbReference type="ARBA" id="ARBA00022747"/>
    </source>
</evidence>
<dbReference type="Proteomes" id="UP001597327">
    <property type="component" value="Unassembled WGS sequence"/>
</dbReference>
<dbReference type="Pfam" id="PF01420">
    <property type="entry name" value="Methylase_S"/>
    <property type="match status" value="1"/>
</dbReference>
<dbReference type="EMBL" id="JBHUFA010000001">
    <property type="protein sequence ID" value="MFD1693990.1"/>
    <property type="molecule type" value="Genomic_DNA"/>
</dbReference>
<keyword evidence="4" id="KW-0175">Coiled coil</keyword>
<gene>
    <name evidence="6" type="ORF">ACFSC7_00530</name>
</gene>
<evidence type="ECO:0000256" key="4">
    <source>
        <dbReference type="SAM" id="Coils"/>
    </source>
</evidence>
<protein>
    <submittedName>
        <fullName evidence="6">Restriction endonuclease subunit S</fullName>
    </submittedName>
</protein>
<keyword evidence="3" id="KW-0238">DNA-binding</keyword>
<dbReference type="PANTHER" id="PTHR30408">
    <property type="entry name" value="TYPE-1 RESTRICTION ENZYME ECOKI SPECIFICITY PROTEIN"/>
    <property type="match status" value="1"/>
</dbReference>
<evidence type="ECO:0000256" key="1">
    <source>
        <dbReference type="ARBA" id="ARBA00010923"/>
    </source>
</evidence>
<dbReference type="SUPFAM" id="SSF116734">
    <property type="entry name" value="DNA methylase specificity domain"/>
    <property type="match status" value="2"/>
</dbReference>
<accession>A0ABW4JPI8</accession>
<dbReference type="InterPro" id="IPR000055">
    <property type="entry name" value="Restrct_endonuc_typeI_TRD"/>
</dbReference>
<comment type="similarity">
    <text evidence="1">Belongs to the type-I restriction system S methylase family.</text>
</comment>
<dbReference type="PANTHER" id="PTHR30408:SF12">
    <property type="entry name" value="TYPE I RESTRICTION ENZYME MJAVIII SPECIFICITY SUBUNIT"/>
    <property type="match status" value="1"/>
</dbReference>
<dbReference type="Gene3D" id="3.90.220.20">
    <property type="entry name" value="DNA methylase specificity domains"/>
    <property type="match status" value="2"/>
</dbReference>
<organism evidence="6 7">
    <name type="scientific">Roseibium aestuarii</name>
    <dbReference type="NCBI Taxonomy" id="2600299"/>
    <lineage>
        <taxon>Bacteria</taxon>
        <taxon>Pseudomonadati</taxon>
        <taxon>Pseudomonadota</taxon>
        <taxon>Alphaproteobacteria</taxon>
        <taxon>Hyphomicrobiales</taxon>
        <taxon>Stappiaceae</taxon>
        <taxon>Roseibium</taxon>
    </lineage>
</organism>
<keyword evidence="6" id="KW-0378">Hydrolase</keyword>
<evidence type="ECO:0000256" key="3">
    <source>
        <dbReference type="ARBA" id="ARBA00023125"/>
    </source>
</evidence>
<feature type="coiled-coil region" evidence="4">
    <location>
        <begin position="359"/>
        <end position="386"/>
    </location>
</feature>
<keyword evidence="7" id="KW-1185">Reference proteome</keyword>
<dbReference type="InterPro" id="IPR044946">
    <property type="entry name" value="Restrct_endonuc_typeI_TRD_sf"/>
</dbReference>
<dbReference type="GO" id="GO:0004519">
    <property type="term" value="F:endonuclease activity"/>
    <property type="evidence" value="ECO:0007669"/>
    <property type="project" value="UniProtKB-KW"/>
</dbReference>
<reference evidence="7" key="1">
    <citation type="journal article" date="2019" name="Int. J. Syst. Evol. Microbiol.">
        <title>The Global Catalogue of Microorganisms (GCM) 10K type strain sequencing project: providing services to taxonomists for standard genome sequencing and annotation.</title>
        <authorList>
            <consortium name="The Broad Institute Genomics Platform"/>
            <consortium name="The Broad Institute Genome Sequencing Center for Infectious Disease"/>
            <person name="Wu L."/>
            <person name="Ma J."/>
        </authorList>
    </citation>
    <scope>NUCLEOTIDE SEQUENCE [LARGE SCALE GENOMIC DNA]</scope>
    <source>
        <strain evidence="7">JCM 3369</strain>
    </source>
</reference>
<comment type="caution">
    <text evidence="6">The sequence shown here is derived from an EMBL/GenBank/DDBJ whole genome shotgun (WGS) entry which is preliminary data.</text>
</comment>
<evidence type="ECO:0000313" key="7">
    <source>
        <dbReference type="Proteomes" id="UP001597327"/>
    </source>
</evidence>
<sequence length="396" mass="44724">MLEGWRHATVEEICQRVSVGIVIKPSQYYVENGEGIRAFRSANIGENKVVDRDWVYLSNAGHEANKKSALREGDVLVVRSGAPGTACVVPKDFAGSNCIDVVFARPDRSQVLPEYLASYTNSDVGKQHVLGNKGGLALQHFNVGAYKEMLVLLPPLPEQRKIAVILRTWDEALEKLTALRAAKELAYRALARKFFEPCHPSFHGRPNTWQEFELGDIFIERTQAGENGERLLSVTMNGGVIDRDDVGRKDTSTEDKSRYKLVLPGDIAYNTMRMWQGVSGLSTMRGIVSPAYTVVTPRELHIVGRYAAHLFKSRRMVFDFERYSQGLTSDTWNLKFPAFSKIKLWLPPTDEQEKQANLLDAMLSEQDVLRRQIEALTRQKRGLMQKLLTGEWRVSP</sequence>